<name>A0A381R5W3_9ZZZZ</name>
<sequence>MMTQARHSRGTRRVLLTVASFRIWRGSQVYVAQDPTLYITSHNMGPLASPRGGIRLR</sequence>
<protein>
    <submittedName>
        <fullName evidence="1">Uncharacterized protein</fullName>
    </submittedName>
</protein>
<dbReference type="EMBL" id="UINC01001627">
    <property type="protein sequence ID" value="SUZ85247.1"/>
    <property type="molecule type" value="Genomic_DNA"/>
</dbReference>
<reference evidence="1" key="1">
    <citation type="submission" date="2018-05" db="EMBL/GenBank/DDBJ databases">
        <authorList>
            <person name="Lanie J.A."/>
            <person name="Ng W.-L."/>
            <person name="Kazmierczak K.M."/>
            <person name="Andrzejewski T.M."/>
            <person name="Davidsen T.M."/>
            <person name="Wayne K.J."/>
            <person name="Tettelin H."/>
            <person name="Glass J.I."/>
            <person name="Rusch D."/>
            <person name="Podicherti R."/>
            <person name="Tsui H.-C.T."/>
            <person name="Winkler M.E."/>
        </authorList>
    </citation>
    <scope>NUCLEOTIDE SEQUENCE</scope>
</reference>
<organism evidence="1">
    <name type="scientific">marine metagenome</name>
    <dbReference type="NCBI Taxonomy" id="408172"/>
    <lineage>
        <taxon>unclassified sequences</taxon>
        <taxon>metagenomes</taxon>
        <taxon>ecological metagenomes</taxon>
    </lineage>
</organism>
<proteinExistence type="predicted"/>
<gene>
    <name evidence="1" type="ORF">METZ01_LOCUS38101</name>
</gene>
<accession>A0A381R5W3</accession>
<evidence type="ECO:0000313" key="1">
    <source>
        <dbReference type="EMBL" id="SUZ85247.1"/>
    </source>
</evidence>
<dbReference type="AlphaFoldDB" id="A0A381R5W3"/>